<feature type="active site" description="Nucleophile" evidence="5">
    <location>
        <position position="8"/>
    </location>
</feature>
<dbReference type="Proteomes" id="UP000733611">
    <property type="component" value="Unassembled WGS sequence"/>
</dbReference>
<evidence type="ECO:0000256" key="5">
    <source>
        <dbReference type="PIRSR" id="PIRSR617867-1"/>
    </source>
</evidence>
<dbReference type="PANTHER" id="PTHR11717">
    <property type="entry name" value="LOW MOLECULAR WEIGHT PROTEIN TYROSINE PHOSPHATASE"/>
    <property type="match status" value="1"/>
</dbReference>
<reference evidence="7" key="2">
    <citation type="submission" date="2021-04" db="EMBL/GenBank/DDBJ databases">
        <authorList>
            <person name="Gilroy R."/>
        </authorList>
    </citation>
    <scope>NUCLEOTIDE SEQUENCE</scope>
    <source>
        <strain evidence="7">378</strain>
    </source>
</reference>
<comment type="caution">
    <text evidence="7">The sequence shown here is derived from an EMBL/GenBank/DDBJ whole genome shotgun (WGS) entry which is preliminary data.</text>
</comment>
<name>A0A948TFN7_9GAMM</name>
<organism evidence="7 8">
    <name type="scientific">Candidatus Anaerobiospirillum pullicola</name>
    <dbReference type="NCBI Taxonomy" id="2838451"/>
    <lineage>
        <taxon>Bacteria</taxon>
        <taxon>Pseudomonadati</taxon>
        <taxon>Pseudomonadota</taxon>
        <taxon>Gammaproteobacteria</taxon>
        <taxon>Aeromonadales</taxon>
        <taxon>Succinivibrionaceae</taxon>
        <taxon>Anaerobiospirillum</taxon>
    </lineage>
</organism>
<evidence type="ECO:0000256" key="4">
    <source>
        <dbReference type="ARBA" id="ARBA00022912"/>
    </source>
</evidence>
<dbReference type="InterPro" id="IPR017867">
    <property type="entry name" value="Tyr_phospatase_low_mol_wt"/>
</dbReference>
<dbReference type="InterPro" id="IPR036196">
    <property type="entry name" value="Ptyr_pPase_sf"/>
</dbReference>
<dbReference type="CDD" id="cd16343">
    <property type="entry name" value="LMWPTP"/>
    <property type="match status" value="1"/>
</dbReference>
<evidence type="ECO:0000313" key="8">
    <source>
        <dbReference type="Proteomes" id="UP000733611"/>
    </source>
</evidence>
<feature type="active site" evidence="5">
    <location>
        <position position="14"/>
    </location>
</feature>
<reference evidence="7" key="1">
    <citation type="journal article" date="2021" name="PeerJ">
        <title>Extensive microbial diversity within the chicken gut microbiome revealed by metagenomics and culture.</title>
        <authorList>
            <person name="Gilroy R."/>
            <person name="Ravi A."/>
            <person name="Getino M."/>
            <person name="Pursley I."/>
            <person name="Horton D.L."/>
            <person name="Alikhan N.F."/>
            <person name="Baker D."/>
            <person name="Gharbi K."/>
            <person name="Hall N."/>
            <person name="Watson M."/>
            <person name="Adriaenssens E.M."/>
            <person name="Foster-Nyarko E."/>
            <person name="Jarju S."/>
            <person name="Secka A."/>
            <person name="Antonio M."/>
            <person name="Oren A."/>
            <person name="Chaudhuri R.R."/>
            <person name="La Ragione R."/>
            <person name="Hildebrand F."/>
            <person name="Pallen M.J."/>
        </authorList>
    </citation>
    <scope>NUCLEOTIDE SEQUENCE</scope>
    <source>
        <strain evidence="7">378</strain>
    </source>
</reference>
<sequence length="157" mass="17829">MVKVLFVCHGNICRSPMAEFLFKRLVQQKGHAQDFEIASAATSTEEIGNGVYPSAKSLLKRLGIDTTGKTARQITKRDLDYYDLIIVMDNNNLRNLNLMFGDYQAEKIHKCLDFTSRMGCDIADPWYTDDFEATYRDLDEGLNALYNTLVENGMVRG</sequence>
<feature type="active site" description="Proton donor" evidence="5">
    <location>
        <position position="124"/>
    </location>
</feature>
<protein>
    <recommendedName>
        <fullName evidence="2">protein-tyrosine-phosphatase</fullName>
        <ecNumber evidence="2">3.1.3.48</ecNumber>
    </recommendedName>
</protein>
<evidence type="ECO:0000256" key="3">
    <source>
        <dbReference type="ARBA" id="ARBA00022801"/>
    </source>
</evidence>
<evidence type="ECO:0000259" key="6">
    <source>
        <dbReference type="SMART" id="SM00226"/>
    </source>
</evidence>
<dbReference type="PRINTS" id="PR00719">
    <property type="entry name" value="LMWPTPASE"/>
</dbReference>
<dbReference type="Gene3D" id="3.40.50.2300">
    <property type="match status" value="1"/>
</dbReference>
<proteinExistence type="inferred from homology"/>
<dbReference type="PANTHER" id="PTHR11717:SF7">
    <property type="entry name" value="LOW MOLECULAR WEIGHT PHOSPHOTYROSINE PROTEIN PHOSPHATASE"/>
    <property type="match status" value="1"/>
</dbReference>
<evidence type="ECO:0000313" key="7">
    <source>
        <dbReference type="EMBL" id="MBU3843976.1"/>
    </source>
</evidence>
<dbReference type="InterPro" id="IPR050438">
    <property type="entry name" value="LMW_PTPase"/>
</dbReference>
<keyword evidence="4" id="KW-0904">Protein phosphatase</keyword>
<accession>A0A948TFN7</accession>
<dbReference type="SMART" id="SM00226">
    <property type="entry name" value="LMWPc"/>
    <property type="match status" value="1"/>
</dbReference>
<dbReference type="InterPro" id="IPR023485">
    <property type="entry name" value="Ptyr_pPase"/>
</dbReference>
<dbReference type="SUPFAM" id="SSF52788">
    <property type="entry name" value="Phosphotyrosine protein phosphatases I"/>
    <property type="match status" value="1"/>
</dbReference>
<evidence type="ECO:0000256" key="1">
    <source>
        <dbReference type="ARBA" id="ARBA00011063"/>
    </source>
</evidence>
<comment type="similarity">
    <text evidence="1">Belongs to the low molecular weight phosphotyrosine protein phosphatase family.</text>
</comment>
<feature type="domain" description="Phosphotyrosine protein phosphatase I" evidence="6">
    <location>
        <begin position="2"/>
        <end position="148"/>
    </location>
</feature>
<evidence type="ECO:0000256" key="2">
    <source>
        <dbReference type="ARBA" id="ARBA00013064"/>
    </source>
</evidence>
<dbReference type="EC" id="3.1.3.48" evidence="2"/>
<dbReference type="EMBL" id="JAHLFE010000070">
    <property type="protein sequence ID" value="MBU3843976.1"/>
    <property type="molecule type" value="Genomic_DNA"/>
</dbReference>
<keyword evidence="3" id="KW-0378">Hydrolase</keyword>
<dbReference type="Pfam" id="PF01451">
    <property type="entry name" value="LMWPc"/>
    <property type="match status" value="1"/>
</dbReference>
<dbReference type="AlphaFoldDB" id="A0A948TFN7"/>
<gene>
    <name evidence="7" type="ORF">H9847_03780</name>
</gene>
<dbReference type="GO" id="GO:0004725">
    <property type="term" value="F:protein tyrosine phosphatase activity"/>
    <property type="evidence" value="ECO:0007669"/>
    <property type="project" value="UniProtKB-EC"/>
</dbReference>